<dbReference type="PROSITE" id="PS50929">
    <property type="entry name" value="ABC_TM1F"/>
    <property type="match status" value="1"/>
</dbReference>
<dbReference type="SUPFAM" id="SSF90123">
    <property type="entry name" value="ABC transporter transmembrane region"/>
    <property type="match status" value="1"/>
</dbReference>
<dbReference type="Gene3D" id="1.20.1560.10">
    <property type="entry name" value="ABC transporter type 1, transmembrane domain"/>
    <property type="match status" value="1"/>
</dbReference>
<feature type="transmembrane region" description="Helical" evidence="5">
    <location>
        <begin position="30"/>
        <end position="54"/>
    </location>
</feature>
<feature type="domain" description="ABC transmembrane type-1" evidence="6">
    <location>
        <begin position="35"/>
        <end position="317"/>
    </location>
</feature>
<dbReference type="Gene3D" id="3.40.50.300">
    <property type="entry name" value="P-loop containing nucleotide triphosphate hydrolases"/>
    <property type="match status" value="1"/>
</dbReference>
<evidence type="ECO:0000256" key="3">
    <source>
        <dbReference type="ARBA" id="ARBA00022989"/>
    </source>
</evidence>
<dbReference type="InterPro" id="IPR011527">
    <property type="entry name" value="ABC1_TM_dom"/>
</dbReference>
<sequence length="490" mass="53495">MPPPDHVNIDRPKAKSARPLRAIVPFIRPYLGRLILALLVLVAASAAVLSLPVALRYLIDFGLTSGDAATINRYFAIFLGVVALFASLGALRFYLIMWLGERVVADIRNQVYSHVIRQDPTFFEVTQTGEVLSRLTSDTTLIQSISGAGISIVLRSTVMFIGALTGLLITSPKLAGMIFLLVPTAVGPVIWIARKVRKLSRKSQDRLAESSGLANETLNAIQTVQAFTLEQLQSQRFWEAVEETFHAGLRRIRVRAIMTGGGMLMLFGIVTLVLWIGTLAVMDGDISKGELGQFLLLTLFLASSGMSLTEQWGEVQRAAGAMERLVELIESEPVIKAPANPVPLSVPGRGKITFEDVTFNYPSRPDDRVLDRFSVDIEPGETVAFVGPSGAGKSTTFQLLLRFYDPASGVIRVDDVNITEADPKHVRQRIGVVPQETVIFGTTARENIRYGRPGATDAEVENAGKVAEIDGFLRGLPDGYDTFLGERGMR</sequence>
<dbReference type="SUPFAM" id="SSF52540">
    <property type="entry name" value="P-loop containing nucleoside triphosphate hydrolases"/>
    <property type="match status" value="1"/>
</dbReference>
<evidence type="ECO:0000259" key="6">
    <source>
        <dbReference type="PROSITE" id="PS50929"/>
    </source>
</evidence>
<dbReference type="EMBL" id="UINC01039438">
    <property type="protein sequence ID" value="SVB37910.1"/>
    <property type="molecule type" value="Genomic_DNA"/>
</dbReference>
<dbReference type="Pfam" id="PF00664">
    <property type="entry name" value="ABC_membrane"/>
    <property type="match status" value="1"/>
</dbReference>
<dbReference type="AlphaFoldDB" id="A0A382DHD3"/>
<dbReference type="CDD" id="cd18575">
    <property type="entry name" value="ABC_6TM_bac_exporter_ABCB8_10_like"/>
    <property type="match status" value="1"/>
</dbReference>
<evidence type="ECO:0000256" key="4">
    <source>
        <dbReference type="ARBA" id="ARBA00023136"/>
    </source>
</evidence>
<dbReference type="InterPro" id="IPR039421">
    <property type="entry name" value="Type_1_exporter"/>
</dbReference>
<evidence type="ECO:0000256" key="5">
    <source>
        <dbReference type="SAM" id="Phobius"/>
    </source>
</evidence>
<comment type="subcellular location">
    <subcellularLocation>
        <location evidence="1">Membrane</location>
        <topology evidence="1">Multi-pass membrane protein</topology>
    </subcellularLocation>
</comment>
<organism evidence="7">
    <name type="scientific">marine metagenome</name>
    <dbReference type="NCBI Taxonomy" id="408172"/>
    <lineage>
        <taxon>unclassified sequences</taxon>
        <taxon>metagenomes</taxon>
        <taxon>ecological metagenomes</taxon>
    </lineage>
</organism>
<gene>
    <name evidence="7" type="ORF">METZ01_LOCUS190764</name>
</gene>
<dbReference type="GO" id="GO:0015421">
    <property type="term" value="F:ABC-type oligopeptide transporter activity"/>
    <property type="evidence" value="ECO:0007669"/>
    <property type="project" value="TreeGrafter"/>
</dbReference>
<feature type="non-terminal residue" evidence="7">
    <location>
        <position position="490"/>
    </location>
</feature>
<accession>A0A382DHD3</accession>
<keyword evidence="4 5" id="KW-0472">Membrane</keyword>
<keyword evidence="2 5" id="KW-0812">Transmembrane</keyword>
<dbReference type="PANTHER" id="PTHR43394:SF1">
    <property type="entry name" value="ATP-BINDING CASSETTE SUB-FAMILY B MEMBER 10, MITOCHONDRIAL"/>
    <property type="match status" value="1"/>
</dbReference>
<evidence type="ECO:0000256" key="1">
    <source>
        <dbReference type="ARBA" id="ARBA00004141"/>
    </source>
</evidence>
<feature type="transmembrane region" description="Helical" evidence="5">
    <location>
        <begin position="74"/>
        <end position="95"/>
    </location>
</feature>
<dbReference type="InterPro" id="IPR036640">
    <property type="entry name" value="ABC1_TM_sf"/>
</dbReference>
<feature type="transmembrane region" description="Helical" evidence="5">
    <location>
        <begin position="256"/>
        <end position="279"/>
    </location>
</feature>
<name>A0A382DHD3_9ZZZZ</name>
<dbReference type="GO" id="GO:0005524">
    <property type="term" value="F:ATP binding"/>
    <property type="evidence" value="ECO:0007669"/>
    <property type="project" value="InterPro"/>
</dbReference>
<dbReference type="GO" id="GO:0005743">
    <property type="term" value="C:mitochondrial inner membrane"/>
    <property type="evidence" value="ECO:0007669"/>
    <property type="project" value="TreeGrafter"/>
</dbReference>
<feature type="transmembrane region" description="Helical" evidence="5">
    <location>
        <begin position="175"/>
        <end position="193"/>
    </location>
</feature>
<dbReference type="Pfam" id="PF00005">
    <property type="entry name" value="ABC_tran"/>
    <property type="match status" value="1"/>
</dbReference>
<dbReference type="InterPro" id="IPR003439">
    <property type="entry name" value="ABC_transporter-like_ATP-bd"/>
</dbReference>
<protein>
    <recommendedName>
        <fullName evidence="6">ABC transmembrane type-1 domain-containing protein</fullName>
    </recommendedName>
</protein>
<dbReference type="GO" id="GO:0090374">
    <property type="term" value="P:oligopeptide export from mitochondrion"/>
    <property type="evidence" value="ECO:0007669"/>
    <property type="project" value="TreeGrafter"/>
</dbReference>
<evidence type="ECO:0000256" key="2">
    <source>
        <dbReference type="ARBA" id="ARBA00022692"/>
    </source>
</evidence>
<reference evidence="7" key="1">
    <citation type="submission" date="2018-05" db="EMBL/GenBank/DDBJ databases">
        <authorList>
            <person name="Lanie J.A."/>
            <person name="Ng W.-L."/>
            <person name="Kazmierczak K.M."/>
            <person name="Andrzejewski T.M."/>
            <person name="Davidsen T.M."/>
            <person name="Wayne K.J."/>
            <person name="Tettelin H."/>
            <person name="Glass J.I."/>
            <person name="Rusch D."/>
            <person name="Podicherti R."/>
            <person name="Tsui H.-C.T."/>
            <person name="Winkler M.E."/>
        </authorList>
    </citation>
    <scope>NUCLEOTIDE SEQUENCE</scope>
</reference>
<dbReference type="GO" id="GO:0016887">
    <property type="term" value="F:ATP hydrolysis activity"/>
    <property type="evidence" value="ECO:0007669"/>
    <property type="project" value="InterPro"/>
</dbReference>
<dbReference type="InterPro" id="IPR027417">
    <property type="entry name" value="P-loop_NTPase"/>
</dbReference>
<proteinExistence type="predicted"/>
<keyword evidence="3 5" id="KW-1133">Transmembrane helix</keyword>
<evidence type="ECO:0000313" key="7">
    <source>
        <dbReference type="EMBL" id="SVB37910.1"/>
    </source>
</evidence>
<feature type="transmembrane region" description="Helical" evidence="5">
    <location>
        <begin position="152"/>
        <end position="169"/>
    </location>
</feature>
<dbReference type="PANTHER" id="PTHR43394">
    <property type="entry name" value="ATP-DEPENDENT PERMEASE MDL1, MITOCHONDRIAL"/>
    <property type="match status" value="1"/>
</dbReference>